<sequence>MPEKLTAEEVNSKTDPSVSKQWDTSTPRETQVDEFFKFADSMKVGLLTTMREGVGPVSRSMAIAKRDGPDFLFFANNHSDKFADLKNSSTVQLTFQNSSSQDWASITGTASSSSSDPRIKELFGKSAAIWYGDLGDGVHNATADDPRVSLIELKPTYITHWKSTVGSVGFMKEAAVAAATGEVAVTGLNRRFEGKDIEALRKS</sequence>
<dbReference type="InterPro" id="IPR012349">
    <property type="entry name" value="Split_barrel_FMN-bd"/>
</dbReference>
<dbReference type="EMBL" id="JAPUFD010000008">
    <property type="protein sequence ID" value="MDI1489112.1"/>
    <property type="molecule type" value="Genomic_DNA"/>
</dbReference>
<dbReference type="AlphaFoldDB" id="A0AA43QNH7"/>
<dbReference type="SUPFAM" id="SSF50475">
    <property type="entry name" value="FMN-binding split barrel"/>
    <property type="match status" value="1"/>
</dbReference>
<name>A0AA43QNH7_9LECA</name>
<organism evidence="3 4">
    <name type="scientific">Ramalina farinacea</name>
    <dbReference type="NCBI Taxonomy" id="258253"/>
    <lineage>
        <taxon>Eukaryota</taxon>
        <taxon>Fungi</taxon>
        <taxon>Dikarya</taxon>
        <taxon>Ascomycota</taxon>
        <taxon>Pezizomycotina</taxon>
        <taxon>Lecanoromycetes</taxon>
        <taxon>OSLEUM clade</taxon>
        <taxon>Lecanoromycetidae</taxon>
        <taxon>Lecanorales</taxon>
        <taxon>Lecanorineae</taxon>
        <taxon>Ramalinaceae</taxon>
        <taxon>Ramalina</taxon>
    </lineage>
</organism>
<dbReference type="InterPro" id="IPR052917">
    <property type="entry name" value="Stress-Dev_Protein"/>
</dbReference>
<evidence type="ECO:0000313" key="3">
    <source>
        <dbReference type="EMBL" id="MDI1489112.1"/>
    </source>
</evidence>
<dbReference type="PANTHER" id="PTHR34818">
    <property type="entry name" value="PROTEIN BLI-3"/>
    <property type="match status" value="1"/>
</dbReference>
<protein>
    <recommendedName>
        <fullName evidence="2">General stress protein FMN-binding split barrel domain-containing protein</fullName>
    </recommendedName>
</protein>
<evidence type="ECO:0000256" key="1">
    <source>
        <dbReference type="SAM" id="MobiDB-lite"/>
    </source>
</evidence>
<evidence type="ECO:0000259" key="2">
    <source>
        <dbReference type="Pfam" id="PF16242"/>
    </source>
</evidence>
<comment type="caution">
    <text evidence="3">The sequence shown here is derived from an EMBL/GenBank/DDBJ whole genome shotgun (WGS) entry which is preliminary data.</text>
</comment>
<dbReference type="Proteomes" id="UP001161017">
    <property type="component" value="Unassembled WGS sequence"/>
</dbReference>
<feature type="domain" description="General stress protein FMN-binding split barrel" evidence="2">
    <location>
        <begin position="31"/>
        <end position="182"/>
    </location>
</feature>
<accession>A0AA43QNH7</accession>
<dbReference type="PANTHER" id="PTHR34818:SF1">
    <property type="entry name" value="PROTEIN BLI-3"/>
    <property type="match status" value="1"/>
</dbReference>
<gene>
    <name evidence="3" type="ORF">OHK93_008390</name>
</gene>
<keyword evidence="4" id="KW-1185">Reference proteome</keyword>
<dbReference type="Pfam" id="PF16242">
    <property type="entry name" value="Pyrid_ox_like"/>
    <property type="match status" value="1"/>
</dbReference>
<evidence type="ECO:0000313" key="4">
    <source>
        <dbReference type="Proteomes" id="UP001161017"/>
    </source>
</evidence>
<feature type="compositionally biased region" description="Polar residues" evidence="1">
    <location>
        <begin position="13"/>
        <end position="28"/>
    </location>
</feature>
<feature type="compositionally biased region" description="Basic and acidic residues" evidence="1">
    <location>
        <begin position="1"/>
        <end position="12"/>
    </location>
</feature>
<feature type="region of interest" description="Disordered" evidence="1">
    <location>
        <begin position="1"/>
        <end position="28"/>
    </location>
</feature>
<dbReference type="Gene3D" id="2.30.110.10">
    <property type="entry name" value="Electron Transport, Fmn-binding Protein, Chain A"/>
    <property type="match status" value="1"/>
</dbReference>
<reference evidence="3" key="1">
    <citation type="journal article" date="2023" name="Genome Biol. Evol.">
        <title>First Whole Genome Sequence and Flow Cytometry Genome Size Data for the Lichen-Forming Fungus Ramalina farinacea (Ascomycota).</title>
        <authorList>
            <person name="Llewellyn T."/>
            <person name="Mian S."/>
            <person name="Hill R."/>
            <person name="Leitch I.J."/>
            <person name="Gaya E."/>
        </authorList>
    </citation>
    <scope>NUCLEOTIDE SEQUENCE</scope>
    <source>
        <strain evidence="3">LIQ254RAFAR</strain>
    </source>
</reference>
<proteinExistence type="predicted"/>
<dbReference type="InterPro" id="IPR038725">
    <property type="entry name" value="YdaG_split_barrel_FMN-bd"/>
</dbReference>